<dbReference type="Proteomes" id="UP001642483">
    <property type="component" value="Unassembled WGS sequence"/>
</dbReference>
<proteinExistence type="predicted"/>
<evidence type="ECO:0000256" key="1">
    <source>
        <dbReference type="SAM" id="MobiDB-lite"/>
    </source>
</evidence>
<protein>
    <submittedName>
        <fullName evidence="2">Uncharacterized protein</fullName>
    </submittedName>
</protein>
<keyword evidence="3" id="KW-1185">Reference proteome</keyword>
<name>A0ABP0G9F3_CLALP</name>
<accession>A0ABP0G9F3</accession>
<evidence type="ECO:0000313" key="2">
    <source>
        <dbReference type="EMBL" id="CAK8688436.1"/>
    </source>
</evidence>
<comment type="caution">
    <text evidence="2">The sequence shown here is derived from an EMBL/GenBank/DDBJ whole genome shotgun (WGS) entry which is preliminary data.</text>
</comment>
<gene>
    <name evidence="2" type="ORF">CVLEPA_LOCUS20455</name>
</gene>
<feature type="region of interest" description="Disordered" evidence="1">
    <location>
        <begin position="1"/>
        <end position="23"/>
    </location>
</feature>
<reference evidence="2 3" key="1">
    <citation type="submission" date="2024-02" db="EMBL/GenBank/DDBJ databases">
        <authorList>
            <person name="Daric V."/>
            <person name="Darras S."/>
        </authorList>
    </citation>
    <scope>NUCLEOTIDE SEQUENCE [LARGE SCALE GENOMIC DNA]</scope>
</reference>
<evidence type="ECO:0000313" key="3">
    <source>
        <dbReference type="Proteomes" id="UP001642483"/>
    </source>
</evidence>
<dbReference type="EMBL" id="CAWYQH010000108">
    <property type="protein sequence ID" value="CAK8688436.1"/>
    <property type="molecule type" value="Genomic_DNA"/>
</dbReference>
<organism evidence="2 3">
    <name type="scientific">Clavelina lepadiformis</name>
    <name type="common">Light-bulb sea squirt</name>
    <name type="synonym">Ascidia lepadiformis</name>
    <dbReference type="NCBI Taxonomy" id="159417"/>
    <lineage>
        <taxon>Eukaryota</taxon>
        <taxon>Metazoa</taxon>
        <taxon>Chordata</taxon>
        <taxon>Tunicata</taxon>
        <taxon>Ascidiacea</taxon>
        <taxon>Aplousobranchia</taxon>
        <taxon>Clavelinidae</taxon>
        <taxon>Clavelina</taxon>
    </lineage>
</organism>
<feature type="compositionally biased region" description="Polar residues" evidence="1">
    <location>
        <begin position="1"/>
        <end position="12"/>
    </location>
</feature>
<sequence length="89" mass="10089">MALLGQENQLANQHRDQESEDSPITECQSTVIFQQCLTYAIDQCFKEYEIPAESLKFEDNYLITTITGPRNQVKGTIEIADNCDKNACL</sequence>